<evidence type="ECO:0000259" key="10">
    <source>
        <dbReference type="PROSITE" id="PS51192"/>
    </source>
</evidence>
<dbReference type="Gene3D" id="3.40.50.300">
    <property type="entry name" value="P-loop containing nucleotide triphosphate hydrolases"/>
    <property type="match status" value="1"/>
</dbReference>
<dbReference type="PANTHER" id="PTHR10799">
    <property type="entry name" value="SNF2/RAD54 HELICASE FAMILY"/>
    <property type="match status" value="1"/>
</dbReference>
<dbReference type="RefSeq" id="WP_119629717.1">
    <property type="nucleotide sequence ID" value="NZ_AP017928.1"/>
</dbReference>
<dbReference type="Gene3D" id="3.40.50.10810">
    <property type="entry name" value="Tandem AAA-ATPase domain"/>
    <property type="match status" value="1"/>
</dbReference>
<evidence type="ECO:0000256" key="6">
    <source>
        <dbReference type="ARBA" id="ARBA00023125"/>
    </source>
</evidence>
<evidence type="ECO:0000256" key="3">
    <source>
        <dbReference type="ARBA" id="ARBA00022806"/>
    </source>
</evidence>
<dbReference type="GO" id="GO:0006355">
    <property type="term" value="P:regulation of DNA-templated transcription"/>
    <property type="evidence" value="ECO:0007669"/>
    <property type="project" value="UniProtKB-UniRule"/>
</dbReference>
<dbReference type="Gene3D" id="6.10.140.2230">
    <property type="match status" value="1"/>
</dbReference>
<dbReference type="SUPFAM" id="SSF52540">
    <property type="entry name" value="P-loop containing nucleoside triphosphate hydrolases"/>
    <property type="match status" value="2"/>
</dbReference>
<evidence type="ECO:0000259" key="11">
    <source>
        <dbReference type="PROSITE" id="PS51194"/>
    </source>
</evidence>
<evidence type="ECO:0000256" key="4">
    <source>
        <dbReference type="ARBA" id="ARBA00022840"/>
    </source>
</evidence>
<dbReference type="CDD" id="cd18011">
    <property type="entry name" value="DEXDc_RapA"/>
    <property type="match status" value="1"/>
</dbReference>
<proteinExistence type="inferred from homology"/>
<dbReference type="Gene3D" id="2.30.30.930">
    <property type="match status" value="1"/>
</dbReference>
<dbReference type="KEGG" id="mmai:sS8_2326"/>
<evidence type="ECO:0000313" key="12">
    <source>
        <dbReference type="EMBL" id="BBA34278.1"/>
    </source>
</evidence>
<dbReference type="Pfam" id="PF12137">
    <property type="entry name" value="RapA_C"/>
    <property type="match status" value="1"/>
</dbReference>
<dbReference type="EMBL" id="AP017928">
    <property type="protein sequence ID" value="BBA34278.1"/>
    <property type="molecule type" value="Genomic_DNA"/>
</dbReference>
<dbReference type="InterPro" id="IPR022737">
    <property type="entry name" value="RapA_C"/>
</dbReference>
<dbReference type="Gene3D" id="6.10.140.1500">
    <property type="match status" value="1"/>
</dbReference>
<keyword evidence="3 9" id="KW-0347">Helicase</keyword>
<keyword evidence="13" id="KW-1185">Reference proteome</keyword>
<dbReference type="SMART" id="SM00490">
    <property type="entry name" value="HELICc"/>
    <property type="match status" value="1"/>
</dbReference>
<dbReference type="GO" id="GO:0016817">
    <property type="term" value="F:hydrolase activity, acting on acid anhydrides"/>
    <property type="evidence" value="ECO:0007669"/>
    <property type="project" value="InterPro"/>
</dbReference>
<evidence type="ECO:0000256" key="1">
    <source>
        <dbReference type="ARBA" id="ARBA00022741"/>
    </source>
</evidence>
<keyword evidence="7 9" id="KW-0010">Activator</keyword>
<evidence type="ECO:0000256" key="7">
    <source>
        <dbReference type="ARBA" id="ARBA00023159"/>
    </source>
</evidence>
<feature type="binding site" evidence="9">
    <location>
        <begin position="178"/>
        <end position="185"/>
    </location>
    <ligand>
        <name>ATP</name>
        <dbReference type="ChEBI" id="CHEBI:30616"/>
    </ligand>
</feature>
<dbReference type="InterPro" id="IPR023949">
    <property type="entry name" value="Helicase_RapA"/>
</dbReference>
<organism evidence="12 13">
    <name type="scientific">Methylocaldum marinum</name>
    <dbReference type="NCBI Taxonomy" id="1432792"/>
    <lineage>
        <taxon>Bacteria</taxon>
        <taxon>Pseudomonadati</taxon>
        <taxon>Pseudomonadota</taxon>
        <taxon>Gammaproteobacteria</taxon>
        <taxon>Methylococcales</taxon>
        <taxon>Methylococcaceae</taxon>
        <taxon>Methylocaldum</taxon>
    </lineage>
</organism>
<name>A0A250KRL8_9GAMM</name>
<sequence length="951" mass="108649">MTLPTFVPGQRWISETEPELGLGIVLNVENNRVTLLFIASSERRTYAVNNSPLTRVRFSKGDSIESADGWKLKVTEVREHNGLITYEGLADDGTPRALEEVDLNHFMQFNKPQDRLFTGHLDPSGLFRLRYETLRRIGQLEQSPVRGLVGGRTSIIPHQIYIAHEIAHRQAPRVLLADEVGLGKTIEAGLIIHHQLLTGRVERILIIVPEPLLHQWLVEMLRRFNLRFALFDEERFWQVEDANPFLSEQLVLCSLDFFMDDDERQEAALAAGWDMCVVDEAHHLQWSEQNASPEYLFVEQLGRAVPSLLLLTATPEQLGKRSHFARLRLLDPDRFYSYDRFQLEEMQYESLADVINHLLDDPELDRETLSQLKTLLSQDLADDLLERLGDPERAESARGELIQLLLDRHGTGRVLFRNTRTTVKGFPGRELFAYPLPLPEAYRRLLDETQPRIEDLLHPETLYARNCTDAEEWWRVDSRVEWLAETIKGLKSAKVLVICAKTRTAIDLEEALRVRGVRAAVFHEQMSIVARDRAAAWFADVENGAQALVCSEIGSEGRNFQFAHHLVMFDLPLNPDLLEQRIGRLDRIGQSETIRIHVAYFEDSPQSVLFRWYDQGLNAFSQPSPAGLAVFGRLGSELAGLLRAPDSDGETRLVERARKLADAIQEELHQGRDRLLELNSCRKEAAHRLVRFIEEIDREDSLWPYLEDVFDAYGVAVEEHSDHCYILRPGEHMRTQFPELPEDGVTVTLDRGIGLTREDMLFLTWEHPMVRGAMDLILNSEHGNAALSLVRHPELPAGQLLLEVIYLLECTAPKRLHIGRFFPPTVLRFLFDQDGNDLSALPLESLAEQPQQFDREHALALVRSKQKLINRLIVSAEKKARAQMPGIIGDSAKRMLDAMTTELKRLAALRRVNPNVRQEELDQLKENAIEMNNCIQGAHLRLDSVRLVITV</sequence>
<evidence type="ECO:0000256" key="5">
    <source>
        <dbReference type="ARBA" id="ARBA00023015"/>
    </source>
</evidence>
<evidence type="ECO:0000256" key="2">
    <source>
        <dbReference type="ARBA" id="ARBA00022801"/>
    </source>
</evidence>
<keyword evidence="6 9" id="KW-0238">DNA-binding</keyword>
<dbReference type="InterPro" id="IPR057342">
    <property type="entry name" value="DEXDc_RapA"/>
</dbReference>
<dbReference type="GO" id="GO:0005524">
    <property type="term" value="F:ATP binding"/>
    <property type="evidence" value="ECO:0007669"/>
    <property type="project" value="UniProtKB-UniRule"/>
</dbReference>
<keyword evidence="2 9" id="KW-0378">Hydrolase</keyword>
<dbReference type="CDD" id="cd18793">
    <property type="entry name" value="SF2_C_SNF"/>
    <property type="match status" value="1"/>
</dbReference>
<dbReference type="InterPro" id="IPR000330">
    <property type="entry name" value="SNF2_N"/>
</dbReference>
<dbReference type="SMART" id="SM00487">
    <property type="entry name" value="DEXDc"/>
    <property type="match status" value="1"/>
</dbReference>
<dbReference type="GO" id="GO:0004386">
    <property type="term" value="F:helicase activity"/>
    <property type="evidence" value="ECO:0007669"/>
    <property type="project" value="UniProtKB-UniRule"/>
</dbReference>
<dbReference type="InterPro" id="IPR001650">
    <property type="entry name" value="Helicase_C-like"/>
</dbReference>
<feature type="domain" description="Helicase C-terminal" evidence="11">
    <location>
        <begin position="479"/>
        <end position="632"/>
    </location>
</feature>
<feature type="short sequence motif" description="DEAH box" evidence="9">
    <location>
        <begin position="279"/>
        <end position="282"/>
    </location>
</feature>
<dbReference type="Pfam" id="PF00176">
    <property type="entry name" value="SNF2-rel_dom"/>
    <property type="match status" value="1"/>
</dbReference>
<keyword evidence="1 9" id="KW-0547">Nucleotide-binding</keyword>
<dbReference type="NCBIfam" id="NF003426">
    <property type="entry name" value="PRK04914.1"/>
    <property type="match status" value="1"/>
</dbReference>
<keyword evidence="8 9" id="KW-0804">Transcription</keyword>
<dbReference type="PROSITE" id="PS51192">
    <property type="entry name" value="HELICASE_ATP_BIND_1"/>
    <property type="match status" value="1"/>
</dbReference>
<dbReference type="InterPro" id="IPR040766">
    <property type="entry name" value="Tudor_2_RapA"/>
</dbReference>
<dbReference type="GO" id="GO:0003677">
    <property type="term" value="F:DNA binding"/>
    <property type="evidence" value="ECO:0007669"/>
    <property type="project" value="UniProtKB-KW"/>
</dbReference>
<dbReference type="OrthoDB" id="9814088at2"/>
<comment type="similarity">
    <text evidence="9">Belongs to the SNF2/RAD54 helicase family. RapA subfamily.</text>
</comment>
<gene>
    <name evidence="9" type="primary">rapA</name>
    <name evidence="12" type="ORF">sS8_2326</name>
</gene>
<evidence type="ECO:0000256" key="9">
    <source>
        <dbReference type="HAMAP-Rule" id="MF_01821"/>
    </source>
</evidence>
<dbReference type="InterPro" id="IPR040765">
    <property type="entry name" value="Tudor_1_RapA"/>
</dbReference>
<dbReference type="Pfam" id="PF18337">
    <property type="entry name" value="Tudor_RapA"/>
    <property type="match status" value="1"/>
</dbReference>
<dbReference type="PROSITE" id="PS51194">
    <property type="entry name" value="HELICASE_CTER"/>
    <property type="match status" value="1"/>
</dbReference>
<dbReference type="Proteomes" id="UP000266313">
    <property type="component" value="Chromosome"/>
</dbReference>
<protein>
    <recommendedName>
        <fullName evidence="9">RNA polymerase-associated protein RapA</fullName>
        <ecNumber evidence="9">3.6.4.-</ecNumber>
    </recommendedName>
    <alternativeName>
        <fullName evidence="9">ATP-dependent helicase HepA</fullName>
    </alternativeName>
</protein>
<comment type="subunit">
    <text evidence="9">Interacts with the RNAP. Has a higher affinity for the core RNAP than for the holoenzyme. Its ATPase activity is stimulated by binding to RNAP.</text>
</comment>
<dbReference type="InterPro" id="IPR049730">
    <property type="entry name" value="SNF2/RAD54-like_C"/>
</dbReference>
<keyword evidence="4 9" id="KW-0067">ATP-binding</keyword>
<dbReference type="InterPro" id="IPR027417">
    <property type="entry name" value="P-loop_NTPase"/>
</dbReference>
<evidence type="ECO:0000256" key="8">
    <source>
        <dbReference type="ARBA" id="ARBA00023163"/>
    </source>
</evidence>
<accession>A0A250KRL8</accession>
<dbReference type="Pfam" id="PF18339">
    <property type="entry name" value="Tudor_1_RapA"/>
    <property type="match status" value="1"/>
</dbReference>
<dbReference type="AlphaFoldDB" id="A0A250KRL8"/>
<comment type="function">
    <text evidence="9">Transcription regulator that activates transcription by stimulating RNA polymerase (RNAP) recycling in case of stress conditions such as supercoiled DNA or high salt concentrations. Probably acts by releasing the RNAP, when it is trapped or immobilized on tightly supercoiled DNA. Does not activate transcription on linear DNA. Probably not involved in DNA repair.</text>
</comment>
<evidence type="ECO:0000313" key="13">
    <source>
        <dbReference type="Proteomes" id="UP000266313"/>
    </source>
</evidence>
<feature type="domain" description="Helicase ATP-binding" evidence="10">
    <location>
        <begin position="165"/>
        <end position="333"/>
    </location>
</feature>
<dbReference type="InterPro" id="IPR014001">
    <property type="entry name" value="Helicase_ATP-bd"/>
</dbReference>
<dbReference type="Pfam" id="PF00271">
    <property type="entry name" value="Helicase_C"/>
    <property type="match status" value="1"/>
</dbReference>
<dbReference type="InterPro" id="IPR038718">
    <property type="entry name" value="SNF2-like_sf"/>
</dbReference>
<dbReference type="Gene3D" id="2.30.30.140">
    <property type="match status" value="1"/>
</dbReference>
<keyword evidence="5 9" id="KW-0805">Transcription regulation</keyword>
<reference evidence="12 13" key="1">
    <citation type="submission" date="2016-12" db="EMBL/GenBank/DDBJ databases">
        <title>Genome sequencing of Methylocaldum marinum.</title>
        <authorList>
            <person name="Takeuchi M."/>
            <person name="Kamagata Y."/>
            <person name="Hiraoka S."/>
            <person name="Oshima K."/>
            <person name="Hattori M."/>
            <person name="Iwasaki W."/>
        </authorList>
    </citation>
    <scope>NUCLEOTIDE SEQUENCE [LARGE SCALE GENOMIC DNA]</scope>
    <source>
        <strain evidence="12 13">S8</strain>
    </source>
</reference>
<dbReference type="HAMAP" id="MF_01821">
    <property type="entry name" value="Helicase_RapA"/>
    <property type="match status" value="1"/>
</dbReference>
<dbReference type="Gene3D" id="3.30.360.80">
    <property type="match status" value="1"/>
</dbReference>
<dbReference type="EC" id="3.6.4.-" evidence="9"/>